<keyword evidence="3 6" id="KW-0238">DNA-binding</keyword>
<keyword evidence="2" id="KW-0805">Transcription regulation</keyword>
<feature type="domain" description="HTH lacI-type" evidence="5">
    <location>
        <begin position="7"/>
        <end position="61"/>
    </location>
</feature>
<evidence type="ECO:0000256" key="3">
    <source>
        <dbReference type="ARBA" id="ARBA00023125"/>
    </source>
</evidence>
<dbReference type="SUPFAM" id="SSF53822">
    <property type="entry name" value="Periplasmic binding protein-like I"/>
    <property type="match status" value="1"/>
</dbReference>
<sequence length="339" mass="36262">MSSRREPTLADVAQVAGVSLTTVSRVLNNRGYLSQGTKDRVADAIAELNYRPNQVARALHGKSTHIVGVIVPTVALPFFGQVAAEIENALADHGYRILVCNSMGRADREREYLDLLVSHRVDGIISGAHNETLPEYRTVRMPLVTVDRLLSPAIPNVACDNEAGGRAATEHLLARGAHRPALLTSRTGPHNRREAGYLAVLLGAGVEPVVRTVDFHTPDSERAGLIEAGLDSMPADVDAVFATDDLTAAAVLEWARKRGRSVPEDFKVIGFDATAAVRRALPGLTTIEQPIADLAACAVDILLRQIDARAESADDVEPPAPRSLSPAPLPVRLLVGNTT</sequence>
<dbReference type="CDD" id="cd01392">
    <property type="entry name" value="HTH_LacI"/>
    <property type="match status" value="1"/>
</dbReference>
<dbReference type="RefSeq" id="WP_268917207.1">
    <property type="nucleotide sequence ID" value="NZ_CP124548.1"/>
</dbReference>
<dbReference type="InterPro" id="IPR000843">
    <property type="entry name" value="HTH_LacI"/>
</dbReference>
<keyword evidence="1" id="KW-0678">Repressor</keyword>
<evidence type="ECO:0000313" key="6">
    <source>
        <dbReference type="EMBL" id="MCZ0857636.1"/>
    </source>
</evidence>
<organism evidence="6 7">
    <name type="scientific">Actinomyces israelii</name>
    <dbReference type="NCBI Taxonomy" id="1659"/>
    <lineage>
        <taxon>Bacteria</taxon>
        <taxon>Bacillati</taxon>
        <taxon>Actinomycetota</taxon>
        <taxon>Actinomycetes</taxon>
        <taxon>Actinomycetales</taxon>
        <taxon>Actinomycetaceae</taxon>
        <taxon>Actinomyces</taxon>
    </lineage>
</organism>
<proteinExistence type="predicted"/>
<comment type="caution">
    <text evidence="6">The sequence shown here is derived from an EMBL/GenBank/DDBJ whole genome shotgun (WGS) entry which is preliminary data.</text>
</comment>
<dbReference type="PANTHER" id="PTHR30146">
    <property type="entry name" value="LACI-RELATED TRANSCRIPTIONAL REPRESSOR"/>
    <property type="match status" value="1"/>
</dbReference>
<dbReference type="InterPro" id="IPR046335">
    <property type="entry name" value="LacI/GalR-like_sensor"/>
</dbReference>
<dbReference type="PROSITE" id="PS50932">
    <property type="entry name" value="HTH_LACI_2"/>
    <property type="match status" value="1"/>
</dbReference>
<keyword evidence="7" id="KW-1185">Reference proteome</keyword>
<dbReference type="GO" id="GO:0003677">
    <property type="term" value="F:DNA binding"/>
    <property type="evidence" value="ECO:0007669"/>
    <property type="project" value="UniProtKB-KW"/>
</dbReference>
<evidence type="ECO:0000256" key="1">
    <source>
        <dbReference type="ARBA" id="ARBA00022491"/>
    </source>
</evidence>
<evidence type="ECO:0000313" key="7">
    <source>
        <dbReference type="Proteomes" id="UP001072034"/>
    </source>
</evidence>
<dbReference type="Proteomes" id="UP001072034">
    <property type="component" value="Unassembled WGS sequence"/>
</dbReference>
<dbReference type="SUPFAM" id="SSF47413">
    <property type="entry name" value="lambda repressor-like DNA-binding domains"/>
    <property type="match status" value="1"/>
</dbReference>
<evidence type="ECO:0000256" key="4">
    <source>
        <dbReference type="ARBA" id="ARBA00023163"/>
    </source>
</evidence>
<dbReference type="Gene3D" id="3.40.50.2300">
    <property type="match status" value="2"/>
</dbReference>
<dbReference type="PRINTS" id="PR00036">
    <property type="entry name" value="HTHLACI"/>
</dbReference>
<dbReference type="Pfam" id="PF13377">
    <property type="entry name" value="Peripla_BP_3"/>
    <property type="match status" value="1"/>
</dbReference>
<dbReference type="InterPro" id="IPR010982">
    <property type="entry name" value="Lambda_DNA-bd_dom_sf"/>
</dbReference>
<dbReference type="PROSITE" id="PS00356">
    <property type="entry name" value="HTH_LACI_1"/>
    <property type="match status" value="1"/>
</dbReference>
<dbReference type="PANTHER" id="PTHR30146:SF95">
    <property type="entry name" value="RIBOSE OPERON REPRESSOR"/>
    <property type="match status" value="1"/>
</dbReference>
<protein>
    <submittedName>
        <fullName evidence="6">LacI family DNA-binding transcriptional regulator</fullName>
    </submittedName>
</protein>
<evidence type="ECO:0000259" key="5">
    <source>
        <dbReference type="PROSITE" id="PS50932"/>
    </source>
</evidence>
<dbReference type="Gene3D" id="1.10.260.40">
    <property type="entry name" value="lambda repressor-like DNA-binding domains"/>
    <property type="match status" value="1"/>
</dbReference>
<name>A0ABT4I7C9_9ACTO</name>
<dbReference type="InterPro" id="IPR028082">
    <property type="entry name" value="Peripla_BP_I"/>
</dbReference>
<reference evidence="6" key="1">
    <citation type="submission" date="2022-10" db="EMBL/GenBank/DDBJ databases">
        <title>Genome sequence of Actinomyces israelii ATCC 10048.</title>
        <authorList>
            <person name="Watt R.M."/>
            <person name="Tong W.M."/>
        </authorList>
    </citation>
    <scope>NUCLEOTIDE SEQUENCE</scope>
    <source>
        <strain evidence="6">ATCC 10048</strain>
    </source>
</reference>
<accession>A0ABT4I7C9</accession>
<gene>
    <name evidence="6" type="ORF">OHJ16_06215</name>
</gene>
<dbReference type="CDD" id="cd06291">
    <property type="entry name" value="PBP1_Qymf-like"/>
    <property type="match status" value="1"/>
</dbReference>
<dbReference type="SMART" id="SM00354">
    <property type="entry name" value="HTH_LACI"/>
    <property type="match status" value="1"/>
</dbReference>
<dbReference type="EMBL" id="JAPTMY010000010">
    <property type="protein sequence ID" value="MCZ0857636.1"/>
    <property type="molecule type" value="Genomic_DNA"/>
</dbReference>
<keyword evidence="4" id="KW-0804">Transcription</keyword>
<dbReference type="Pfam" id="PF00356">
    <property type="entry name" value="LacI"/>
    <property type="match status" value="1"/>
</dbReference>
<evidence type="ECO:0000256" key="2">
    <source>
        <dbReference type="ARBA" id="ARBA00023015"/>
    </source>
</evidence>